<dbReference type="Proteomes" id="UP000647860">
    <property type="component" value="Unassembled WGS sequence"/>
</dbReference>
<evidence type="ECO:0000313" key="2">
    <source>
        <dbReference type="EMBL" id="GIJ19073.1"/>
    </source>
</evidence>
<evidence type="ECO:0000313" key="3">
    <source>
        <dbReference type="Proteomes" id="UP000647860"/>
    </source>
</evidence>
<gene>
    <name evidence="2" type="ORF">Vgi01_57570</name>
</gene>
<proteinExistence type="predicted"/>
<protein>
    <recommendedName>
        <fullName evidence="4">PD-(D/E)XK nuclease superfamily protein</fullName>
    </recommendedName>
</protein>
<accession>A0ABQ4IMC9</accession>
<reference evidence="2 3" key="1">
    <citation type="submission" date="2021-01" db="EMBL/GenBank/DDBJ databases">
        <title>Whole genome shotgun sequence of Verrucosispora gifhornensis NBRC 16317.</title>
        <authorList>
            <person name="Komaki H."/>
            <person name="Tamura T."/>
        </authorList>
    </citation>
    <scope>NUCLEOTIDE SEQUENCE [LARGE SCALE GENOMIC DNA]</scope>
    <source>
        <strain evidence="2 3">NBRC 16317</strain>
    </source>
</reference>
<dbReference type="EMBL" id="BOPA01000062">
    <property type="protein sequence ID" value="GIJ19073.1"/>
    <property type="molecule type" value="Genomic_DNA"/>
</dbReference>
<comment type="caution">
    <text evidence="2">The sequence shown here is derived from an EMBL/GenBank/DDBJ whole genome shotgun (WGS) entry which is preliminary data.</text>
</comment>
<dbReference type="RefSeq" id="WP_204293144.1">
    <property type="nucleotide sequence ID" value="NZ_BAAAGZ010000035.1"/>
</dbReference>
<sequence length="222" mass="24759">MATAQRPLGGQPRADWRATGVPTDGNLMEESVPSFIQLWDAVQAAMDDLYTHDLNLLGTTERAIVGRLMVYLDRHLAHLSRDGLVLDQDYERAGQVTKTLVGTGMRARKVVPDLVFHRRRDPGPAGNLLAIEVKTDSRSNGRLHDFAKLSVLTGHVTQAIAYDRCLRLYGDPAPPRQSEKGMVGLPDGMHPYRDGLWLLLEPTGVRCWWWSNGRGPQLLSTR</sequence>
<evidence type="ECO:0000256" key="1">
    <source>
        <dbReference type="SAM" id="MobiDB-lite"/>
    </source>
</evidence>
<organism evidence="2 3">
    <name type="scientific">Micromonospora gifhornensis</name>
    <dbReference type="NCBI Taxonomy" id="84594"/>
    <lineage>
        <taxon>Bacteria</taxon>
        <taxon>Bacillati</taxon>
        <taxon>Actinomycetota</taxon>
        <taxon>Actinomycetes</taxon>
        <taxon>Micromonosporales</taxon>
        <taxon>Micromonosporaceae</taxon>
        <taxon>Micromonospora</taxon>
    </lineage>
</organism>
<name>A0ABQ4IMC9_9ACTN</name>
<feature type="region of interest" description="Disordered" evidence="1">
    <location>
        <begin position="1"/>
        <end position="22"/>
    </location>
</feature>
<evidence type="ECO:0008006" key="4">
    <source>
        <dbReference type="Google" id="ProtNLM"/>
    </source>
</evidence>
<keyword evidence="3" id="KW-1185">Reference proteome</keyword>